<accession>A0AAV7EMY4</accession>
<comment type="caution">
    <text evidence="1">The sequence shown here is derived from an EMBL/GenBank/DDBJ whole genome shotgun (WGS) entry which is preliminary data.</text>
</comment>
<reference evidence="1 2" key="1">
    <citation type="submission" date="2021-07" db="EMBL/GenBank/DDBJ databases">
        <title>The Aristolochia fimbriata genome: insights into angiosperm evolution, floral development and chemical biosynthesis.</title>
        <authorList>
            <person name="Jiao Y."/>
        </authorList>
    </citation>
    <scope>NUCLEOTIDE SEQUENCE [LARGE SCALE GENOMIC DNA]</scope>
    <source>
        <strain evidence="1">IBCAS-2021</strain>
        <tissue evidence="1">Leaf</tissue>
    </source>
</reference>
<evidence type="ECO:0000313" key="2">
    <source>
        <dbReference type="Proteomes" id="UP000825729"/>
    </source>
</evidence>
<dbReference type="InterPro" id="IPR044992">
    <property type="entry name" value="ChyE-like"/>
</dbReference>
<dbReference type="EMBL" id="JAINDJ010000004">
    <property type="protein sequence ID" value="KAG9450180.1"/>
    <property type="molecule type" value="Genomic_DNA"/>
</dbReference>
<evidence type="ECO:0008006" key="3">
    <source>
        <dbReference type="Google" id="ProtNLM"/>
    </source>
</evidence>
<name>A0AAV7EMY4_ARIFI</name>
<proteinExistence type="predicted"/>
<protein>
    <recommendedName>
        <fullName evidence="3">Glutamine amidotransferase domain-containing protein</fullName>
    </recommendedName>
</protein>
<sequence length="83" mass="9024">MYLNFALTCTSNNAKNDPCCPTTSLVSCVPPVVLASSEKTNIEMFSVGNHVLGIQCHPELSKDVVVEIIHGFRAADTISFQIR</sequence>
<dbReference type="InterPro" id="IPR029062">
    <property type="entry name" value="Class_I_gatase-like"/>
</dbReference>
<keyword evidence="2" id="KW-1185">Reference proteome</keyword>
<dbReference type="PANTHER" id="PTHR42695:SF5">
    <property type="entry name" value="GLUTAMINE AMIDOTRANSFERASE YLR126C-RELATED"/>
    <property type="match status" value="1"/>
</dbReference>
<dbReference type="GO" id="GO:0005829">
    <property type="term" value="C:cytosol"/>
    <property type="evidence" value="ECO:0007669"/>
    <property type="project" value="TreeGrafter"/>
</dbReference>
<dbReference type="AlphaFoldDB" id="A0AAV7EMY4"/>
<dbReference type="Proteomes" id="UP000825729">
    <property type="component" value="Unassembled WGS sequence"/>
</dbReference>
<organism evidence="1 2">
    <name type="scientific">Aristolochia fimbriata</name>
    <name type="common">White veined hardy Dutchman's pipe vine</name>
    <dbReference type="NCBI Taxonomy" id="158543"/>
    <lineage>
        <taxon>Eukaryota</taxon>
        <taxon>Viridiplantae</taxon>
        <taxon>Streptophyta</taxon>
        <taxon>Embryophyta</taxon>
        <taxon>Tracheophyta</taxon>
        <taxon>Spermatophyta</taxon>
        <taxon>Magnoliopsida</taxon>
        <taxon>Magnoliidae</taxon>
        <taxon>Piperales</taxon>
        <taxon>Aristolochiaceae</taxon>
        <taxon>Aristolochia</taxon>
    </lineage>
</organism>
<dbReference type="Gene3D" id="3.40.50.880">
    <property type="match status" value="1"/>
</dbReference>
<dbReference type="PANTHER" id="PTHR42695">
    <property type="entry name" value="GLUTAMINE AMIDOTRANSFERASE YLR126C-RELATED"/>
    <property type="match status" value="1"/>
</dbReference>
<gene>
    <name evidence="1" type="ORF">H6P81_010145</name>
</gene>
<dbReference type="SUPFAM" id="SSF52317">
    <property type="entry name" value="Class I glutamine amidotransferase-like"/>
    <property type="match status" value="1"/>
</dbReference>
<evidence type="ECO:0000313" key="1">
    <source>
        <dbReference type="EMBL" id="KAG9450180.1"/>
    </source>
</evidence>